<name>A0A7K5R401_9PASE</name>
<dbReference type="PROSITE" id="PS51547">
    <property type="entry name" value="C2_PI3K"/>
    <property type="match status" value="1"/>
</dbReference>
<dbReference type="GO" id="GO:0016477">
    <property type="term" value="P:cell migration"/>
    <property type="evidence" value="ECO:0007669"/>
    <property type="project" value="TreeGrafter"/>
</dbReference>
<evidence type="ECO:0000313" key="11">
    <source>
        <dbReference type="Proteomes" id="UP000566454"/>
    </source>
</evidence>
<dbReference type="InterPro" id="IPR042236">
    <property type="entry name" value="PI3K_accessory_sf"/>
</dbReference>
<comment type="catalytic activity">
    <reaction evidence="5">
        <text>a 1,2-diacyl-sn-glycero-3-phospho-(1D-myo-inositol 4-phosphate) + ATP = a 1,2-diacyl-sn-glycero-3-phospho-(1D-myo-inositol-3,4-bisphosphate) + ADP + H(+)</text>
        <dbReference type="Rhea" id="RHEA:18373"/>
        <dbReference type="ChEBI" id="CHEBI:15378"/>
        <dbReference type="ChEBI" id="CHEBI:30616"/>
        <dbReference type="ChEBI" id="CHEBI:57658"/>
        <dbReference type="ChEBI" id="CHEBI:58178"/>
        <dbReference type="ChEBI" id="CHEBI:456216"/>
        <dbReference type="EC" id="2.7.1.154"/>
    </reaction>
    <physiologicalReaction direction="left-to-right" evidence="5">
        <dbReference type="Rhea" id="RHEA:18374"/>
    </physiologicalReaction>
</comment>
<evidence type="ECO:0000256" key="2">
    <source>
        <dbReference type="ARBA" id="ARBA00022679"/>
    </source>
</evidence>
<protein>
    <submittedName>
        <fullName evidence="10">P3C2G kinase</fullName>
    </submittedName>
</protein>
<dbReference type="InterPro" id="IPR015433">
    <property type="entry name" value="PI3/4_kinase"/>
</dbReference>
<dbReference type="GO" id="GO:0035005">
    <property type="term" value="F:1-phosphatidylinositol-4-phosphate 3-kinase activity"/>
    <property type="evidence" value="ECO:0007669"/>
    <property type="project" value="UniProtKB-EC"/>
</dbReference>
<organism evidence="10 11">
    <name type="scientific">Prunella himalayana</name>
    <dbReference type="NCBI Taxonomy" id="670356"/>
    <lineage>
        <taxon>Eukaryota</taxon>
        <taxon>Metazoa</taxon>
        <taxon>Chordata</taxon>
        <taxon>Craniata</taxon>
        <taxon>Vertebrata</taxon>
        <taxon>Euteleostomi</taxon>
        <taxon>Archelosauria</taxon>
        <taxon>Archosauria</taxon>
        <taxon>Dinosauria</taxon>
        <taxon>Saurischia</taxon>
        <taxon>Theropoda</taxon>
        <taxon>Coelurosauria</taxon>
        <taxon>Aves</taxon>
        <taxon>Neognathae</taxon>
        <taxon>Neoaves</taxon>
        <taxon>Telluraves</taxon>
        <taxon>Australaves</taxon>
        <taxon>Passeriformes</taxon>
        <taxon>Passeroidea</taxon>
        <taxon>Prunellidae</taxon>
        <taxon>Prunella</taxon>
    </lineage>
</organism>
<dbReference type="InterPro" id="IPR036940">
    <property type="entry name" value="PI3/4_kinase_cat_sf"/>
</dbReference>
<keyword evidence="11" id="KW-1185">Reference proteome</keyword>
<evidence type="ECO:0000256" key="1">
    <source>
        <dbReference type="ARBA" id="ARBA00006209"/>
    </source>
</evidence>
<evidence type="ECO:0000259" key="7">
    <source>
        <dbReference type="PROSITE" id="PS50290"/>
    </source>
</evidence>
<dbReference type="InterPro" id="IPR000403">
    <property type="entry name" value="PI3/4_kinase_cat_dom"/>
</dbReference>
<dbReference type="GO" id="GO:0048015">
    <property type="term" value="P:phosphatidylinositol-mediated signaling"/>
    <property type="evidence" value="ECO:0007669"/>
    <property type="project" value="TreeGrafter"/>
</dbReference>
<dbReference type="InterPro" id="IPR016024">
    <property type="entry name" value="ARM-type_fold"/>
</dbReference>
<evidence type="ECO:0000256" key="5">
    <source>
        <dbReference type="ARBA" id="ARBA00029297"/>
    </source>
</evidence>
<dbReference type="SUPFAM" id="SSF56112">
    <property type="entry name" value="Protein kinase-like (PK-like)"/>
    <property type="match status" value="1"/>
</dbReference>
<dbReference type="PANTHER" id="PTHR10048:SF29">
    <property type="entry name" value="PHOSPHATIDYLINOSITOL 3-KINASE C2 DOMAIN-CONTAINING SUBUNIT GAMMA"/>
    <property type="match status" value="1"/>
</dbReference>
<dbReference type="GO" id="GO:0005737">
    <property type="term" value="C:cytoplasm"/>
    <property type="evidence" value="ECO:0007669"/>
    <property type="project" value="TreeGrafter"/>
</dbReference>
<evidence type="ECO:0000256" key="3">
    <source>
        <dbReference type="ARBA" id="ARBA00022777"/>
    </source>
</evidence>
<evidence type="ECO:0000259" key="8">
    <source>
        <dbReference type="PROSITE" id="PS51545"/>
    </source>
</evidence>
<dbReference type="CDD" id="cd04012">
    <property type="entry name" value="C2A_PI3K_class_II"/>
    <property type="match status" value="1"/>
</dbReference>
<dbReference type="PROSITE" id="PS51545">
    <property type="entry name" value="PIK_HELICAL"/>
    <property type="match status" value="1"/>
</dbReference>
<dbReference type="AlphaFoldDB" id="A0A7K5R401"/>
<feature type="non-terminal residue" evidence="10">
    <location>
        <position position="1"/>
    </location>
</feature>
<dbReference type="FunFam" id="3.30.1010.10:FF:000001">
    <property type="entry name" value="Phosphatidylinositol 4-phosphate 3-kinase C2 domain-containing subunit beta"/>
    <property type="match status" value="1"/>
</dbReference>
<sequence>MAHFGRVPFSHSGFWAGQPGHPAPHPMCHSGSAGDIPLGFDRIVDEVSNEFFFYGSSHPHHHEEMFFPADFFSQNVPGQNLYSHPLVAHGELYPGTPIPPWQQGTEAPMVGFRPSLLPDCRDFSVVDSHPYSHEREAHGRNSVNSVSNVERGNTNLEFQIGFDSLDVPSPVFLDNYPFGQKVREESGNGEASVTNTSRRCSTGPTHPQGSGQNTEAAAWSIQLIEADQGSNENTVGFCNAVEKIRNAYPAFDLKTNPGKIWSITTRFPEHILGGTKFRISIWTDFSPHPLLLTQHAGCITHDLIVEILRCTNQSPARQECLLSVYGSDEFLQNNCTLGSHESLRKASACIQLRLHHAAHSEHSLARTCGDDQRRFCVTELLEDTCAWRLIRQNLFSVVMNYRGQVEYLLQNEVFNHVDNVIEAAKAICSVLCFVETRDITDAVRKLHALGKAQVKAALLVEAAVTELSMAISHLIHVYSSSFDANFQLASVPRSPLCADISLNSQLSFTVCAAHNIPEAWVTSYKVFSFSCLLTYAGKTICQVKICKNTPVKRSFFFLADWNEKVNFPLQIKALPRETMLTIKLLGVNNASKNTEVLAWTCCPLYAKERLIRGTVLLSLALCSTLPTAVITPGICSTETPTSATLQIDFPEADLEFIKPEPEERRGDLVEPTQECLKHIARLSQKHSLLLLSEQQRRILWFYRYSCNNQNCSLPLVLGSAPSWDRATVSEMCALLRAWRFSDPLEALGLLTFSFPDQDIRRAAVQQIENMSNDELLAYLPQLVQVLKFEWSLESPLVELLLNRSLQSIQVAHQLYWLLKNAQNEVHFRMWYKKLLAALQFCAGQTLNNEFSKEEKLIRILEDIATKVKAASDPKRKEVLNVELSRLQQFFQEVKLCRLPLNPALVVQGIEADSCSYFTSNAFPLKISFINANAPSGNINVIFKIGDDLRQDMLVLQIIHLMDSIWLQEGLDMQMIIYRCLSTGKGQGLVQMVPDATTLAKIHRESGLIGPLKENTIKKWFHHHHPLESSYQEAIRNFFYSCAGWCVVTFILGVCDRHSDNIMLTKAGHMFHIDFGRFLGHAQMFGSIRR</sequence>
<feature type="non-terminal residue" evidence="10">
    <location>
        <position position="1089"/>
    </location>
</feature>
<dbReference type="InterPro" id="IPR018936">
    <property type="entry name" value="PI3/4_kinase_CS"/>
</dbReference>
<dbReference type="PROSITE" id="PS00916">
    <property type="entry name" value="PI3_4_KINASE_2"/>
    <property type="match status" value="1"/>
</dbReference>
<evidence type="ECO:0000256" key="6">
    <source>
        <dbReference type="SAM" id="MobiDB-lite"/>
    </source>
</evidence>
<dbReference type="GO" id="GO:0005942">
    <property type="term" value="C:phosphatidylinositol 3-kinase complex"/>
    <property type="evidence" value="ECO:0007669"/>
    <property type="project" value="TreeGrafter"/>
</dbReference>
<dbReference type="GO" id="GO:0043491">
    <property type="term" value="P:phosphatidylinositol 3-kinase/protein kinase B signal transduction"/>
    <property type="evidence" value="ECO:0007669"/>
    <property type="project" value="TreeGrafter"/>
</dbReference>
<feature type="domain" description="PIK helical" evidence="8">
    <location>
        <begin position="665"/>
        <end position="841"/>
    </location>
</feature>
<dbReference type="SMART" id="SM00145">
    <property type="entry name" value="PI3Ka"/>
    <property type="match status" value="1"/>
</dbReference>
<dbReference type="OrthoDB" id="9207827at2759"/>
<dbReference type="Gene3D" id="1.25.40.70">
    <property type="entry name" value="Phosphatidylinositol 3-kinase, accessory domain (PIK)"/>
    <property type="match status" value="1"/>
</dbReference>
<dbReference type="PROSITE" id="PS00915">
    <property type="entry name" value="PI3_4_KINASE_1"/>
    <property type="match status" value="1"/>
</dbReference>
<keyword evidence="2" id="KW-0808">Transferase</keyword>
<dbReference type="PROSITE" id="PS50290">
    <property type="entry name" value="PI3_4_KINASE_3"/>
    <property type="match status" value="1"/>
</dbReference>
<dbReference type="GO" id="GO:0005886">
    <property type="term" value="C:plasma membrane"/>
    <property type="evidence" value="ECO:0007669"/>
    <property type="project" value="TreeGrafter"/>
</dbReference>
<feature type="domain" description="PI3K/PI4K catalytic" evidence="7">
    <location>
        <begin position="910"/>
        <end position="1089"/>
    </location>
</feature>
<dbReference type="GO" id="GO:0016303">
    <property type="term" value="F:1-phosphatidylinositol-3-kinase activity"/>
    <property type="evidence" value="ECO:0007669"/>
    <property type="project" value="UniProtKB-EC"/>
</dbReference>
<evidence type="ECO:0000313" key="10">
    <source>
        <dbReference type="EMBL" id="NWT74195.1"/>
    </source>
</evidence>
<dbReference type="Pfam" id="PF00792">
    <property type="entry name" value="PI3K_C2"/>
    <property type="match status" value="1"/>
</dbReference>
<dbReference type="InterPro" id="IPR002420">
    <property type="entry name" value="PI3K-type_C2_dom"/>
</dbReference>
<keyword evidence="3 10" id="KW-0418">Kinase</keyword>
<dbReference type="SMART" id="SM00142">
    <property type="entry name" value="PI3K_C2"/>
    <property type="match status" value="1"/>
</dbReference>
<gene>
    <name evidence="10" type="primary">Pik3c2g</name>
    <name evidence="10" type="ORF">PRUHIM_R01448</name>
</gene>
<comment type="caution">
    <text evidence="10">The sequence shown here is derived from an EMBL/GenBank/DDBJ whole genome shotgun (WGS) entry which is preliminary data.</text>
</comment>
<evidence type="ECO:0000256" key="4">
    <source>
        <dbReference type="ARBA" id="ARBA00023985"/>
    </source>
</evidence>
<dbReference type="Pfam" id="PF00613">
    <property type="entry name" value="PI3Ka"/>
    <property type="match status" value="1"/>
</dbReference>
<comment type="similarity">
    <text evidence="1">Belongs to the PI3/PI4-kinase family. Type III PI4K subfamily.</text>
</comment>
<dbReference type="EMBL" id="VYZK01000580">
    <property type="protein sequence ID" value="NWT74195.1"/>
    <property type="molecule type" value="Genomic_DNA"/>
</dbReference>
<dbReference type="InterPro" id="IPR011009">
    <property type="entry name" value="Kinase-like_dom_sf"/>
</dbReference>
<dbReference type="Gene3D" id="2.60.40.150">
    <property type="entry name" value="C2 domain"/>
    <property type="match status" value="1"/>
</dbReference>
<dbReference type="Gene3D" id="1.10.1070.11">
    <property type="entry name" value="Phosphatidylinositol 3-/4-kinase, catalytic domain"/>
    <property type="match status" value="1"/>
</dbReference>
<dbReference type="Pfam" id="PF00454">
    <property type="entry name" value="PI3_PI4_kinase"/>
    <property type="match status" value="1"/>
</dbReference>
<reference evidence="10 11" key="1">
    <citation type="submission" date="2019-09" db="EMBL/GenBank/DDBJ databases">
        <title>Bird 10,000 Genomes (B10K) Project - Family phase.</title>
        <authorList>
            <person name="Zhang G."/>
        </authorList>
    </citation>
    <scope>NUCLEOTIDE SEQUENCE [LARGE SCALE GENOMIC DNA]</scope>
    <source>
        <strain evidence="10">B10K-DU-013-18</strain>
        <tissue evidence="10">Muscle</tissue>
    </source>
</reference>
<dbReference type="PANTHER" id="PTHR10048">
    <property type="entry name" value="PHOSPHATIDYLINOSITOL KINASE"/>
    <property type="match status" value="1"/>
</dbReference>
<feature type="compositionally biased region" description="Polar residues" evidence="6">
    <location>
        <begin position="189"/>
        <end position="215"/>
    </location>
</feature>
<dbReference type="SUPFAM" id="SSF48371">
    <property type="entry name" value="ARM repeat"/>
    <property type="match status" value="1"/>
</dbReference>
<dbReference type="SUPFAM" id="SSF49562">
    <property type="entry name" value="C2 domain (Calcium/lipid-binding domain, CaLB)"/>
    <property type="match status" value="1"/>
</dbReference>
<dbReference type="Proteomes" id="UP000566454">
    <property type="component" value="Unassembled WGS sequence"/>
</dbReference>
<dbReference type="SMART" id="SM00146">
    <property type="entry name" value="PI3Kc"/>
    <property type="match status" value="1"/>
</dbReference>
<dbReference type="InterPro" id="IPR035892">
    <property type="entry name" value="C2_domain_sf"/>
</dbReference>
<dbReference type="Gene3D" id="3.30.1010.10">
    <property type="entry name" value="Phosphatidylinositol 3-kinase Catalytic Subunit, Chain A, domain 4"/>
    <property type="match status" value="1"/>
</dbReference>
<proteinExistence type="inferred from homology"/>
<accession>A0A7K5R401</accession>
<comment type="catalytic activity">
    <reaction evidence="4">
        <text>a 1,2-diacyl-sn-glycero-3-phospho-(1D-myo-inositol) + ATP = a 1,2-diacyl-sn-glycero-3-phospho-(1D-myo-inositol-3-phosphate) + ADP + H(+)</text>
        <dbReference type="Rhea" id="RHEA:12709"/>
        <dbReference type="ChEBI" id="CHEBI:15378"/>
        <dbReference type="ChEBI" id="CHEBI:30616"/>
        <dbReference type="ChEBI" id="CHEBI:57880"/>
        <dbReference type="ChEBI" id="CHEBI:58088"/>
        <dbReference type="ChEBI" id="CHEBI:456216"/>
        <dbReference type="EC" id="2.7.1.137"/>
    </reaction>
    <physiologicalReaction direction="left-to-right" evidence="4">
        <dbReference type="Rhea" id="RHEA:12710"/>
    </physiologicalReaction>
</comment>
<feature type="domain" description="C2 PI3K-type" evidence="9">
    <location>
        <begin position="502"/>
        <end position="665"/>
    </location>
</feature>
<evidence type="ECO:0000259" key="9">
    <source>
        <dbReference type="PROSITE" id="PS51547"/>
    </source>
</evidence>
<dbReference type="InterPro" id="IPR001263">
    <property type="entry name" value="PI3K_accessory_dom"/>
</dbReference>
<feature type="region of interest" description="Disordered" evidence="6">
    <location>
        <begin position="183"/>
        <end position="215"/>
    </location>
</feature>